<dbReference type="Proteomes" id="UP000613113">
    <property type="component" value="Unassembled WGS sequence"/>
</dbReference>
<dbReference type="EMBL" id="JACOGC010000007">
    <property type="protein sequence ID" value="MBC3886424.1"/>
    <property type="molecule type" value="Genomic_DNA"/>
</dbReference>
<gene>
    <name evidence="2" type="ORF">H8K27_14950</name>
</gene>
<accession>A0ABR6YRA0</accession>
<evidence type="ECO:0000313" key="3">
    <source>
        <dbReference type="Proteomes" id="UP000613113"/>
    </source>
</evidence>
<keyword evidence="3" id="KW-1185">Reference proteome</keyword>
<evidence type="ECO:0000313" key="2">
    <source>
        <dbReference type="EMBL" id="MBC3886424.1"/>
    </source>
</evidence>
<proteinExistence type="predicted"/>
<feature type="compositionally biased region" description="Basic and acidic residues" evidence="1">
    <location>
        <begin position="1"/>
        <end position="11"/>
    </location>
</feature>
<feature type="compositionally biased region" description="Low complexity" evidence="1">
    <location>
        <begin position="16"/>
        <end position="25"/>
    </location>
</feature>
<evidence type="ECO:0000256" key="1">
    <source>
        <dbReference type="SAM" id="MobiDB-lite"/>
    </source>
</evidence>
<evidence type="ECO:0008006" key="4">
    <source>
        <dbReference type="Google" id="ProtNLM"/>
    </source>
</evidence>
<organism evidence="2 3">
    <name type="scientific">Undibacterium griseum</name>
    <dbReference type="NCBI Taxonomy" id="2762295"/>
    <lineage>
        <taxon>Bacteria</taxon>
        <taxon>Pseudomonadati</taxon>
        <taxon>Pseudomonadota</taxon>
        <taxon>Betaproteobacteria</taxon>
        <taxon>Burkholderiales</taxon>
        <taxon>Oxalobacteraceae</taxon>
        <taxon>Undibacterium</taxon>
    </lineage>
</organism>
<reference evidence="2 3" key="1">
    <citation type="submission" date="2020-08" db="EMBL/GenBank/DDBJ databases">
        <title>Novel species isolated from subtropical streams in China.</title>
        <authorList>
            <person name="Lu H."/>
        </authorList>
    </citation>
    <scope>NUCLEOTIDE SEQUENCE [LARGE SCALE GENOMIC DNA]</scope>
    <source>
        <strain evidence="2 3">FT31W</strain>
    </source>
</reference>
<dbReference type="RefSeq" id="WP_186863971.1">
    <property type="nucleotide sequence ID" value="NZ_JACOGC010000007.1"/>
</dbReference>
<feature type="region of interest" description="Disordered" evidence="1">
    <location>
        <begin position="1"/>
        <end position="25"/>
    </location>
</feature>
<sequence>MATTVVKKEPVTTRSPAAKKPVAKKAAPVTAAKKAAPVRTAARVGKTETVARTKATPAKPEVVADIKIRKPKLVRDSFTMPEAEYAVLGQVKKACLKAGIEVKKSQLLRLGLVLLNKTDVPALKKLIAELAPLKAGRPKKEK</sequence>
<comment type="caution">
    <text evidence="2">The sequence shown here is derived from an EMBL/GenBank/DDBJ whole genome shotgun (WGS) entry which is preliminary data.</text>
</comment>
<protein>
    <recommendedName>
        <fullName evidence="4">Histone H1-like nucleoprotein HC2</fullName>
    </recommendedName>
</protein>
<name>A0ABR6YRA0_9BURK</name>